<feature type="binding site" evidence="11">
    <location>
        <position position="671"/>
    </location>
    <ligand>
        <name>Zn(2+)</name>
        <dbReference type="ChEBI" id="CHEBI:29105"/>
    </ligand>
</feature>
<dbReference type="EC" id="6.1.1.7" evidence="11"/>
<protein>
    <recommendedName>
        <fullName evidence="11">Alanine--tRNA ligase</fullName>
        <ecNumber evidence="11">6.1.1.7</ecNumber>
    </recommendedName>
    <alternativeName>
        <fullName evidence="11">Alanyl-tRNA synthetase</fullName>
        <shortName evidence="11">AlaRS</shortName>
    </alternativeName>
</protein>
<comment type="cofactor">
    <cofactor evidence="11">
        <name>Zn(2+)</name>
        <dbReference type="ChEBI" id="CHEBI:29105"/>
    </cofactor>
    <text evidence="11">Binds 1 zinc ion per subunit.</text>
</comment>
<evidence type="ECO:0000313" key="15">
    <source>
        <dbReference type="EMBL" id="TGG87967.1"/>
    </source>
</evidence>
<evidence type="ECO:0000256" key="6">
    <source>
        <dbReference type="ARBA" id="ARBA00022833"/>
    </source>
</evidence>
<dbReference type="InterPro" id="IPR018165">
    <property type="entry name" value="Ala-tRNA-synth_IIc_core"/>
</dbReference>
<dbReference type="SUPFAM" id="SSF50447">
    <property type="entry name" value="Translation proteins"/>
    <property type="match status" value="1"/>
</dbReference>
<comment type="catalytic activity">
    <reaction evidence="11">
        <text>tRNA(Ala) + L-alanine + ATP = L-alanyl-tRNA(Ala) + AMP + diphosphate</text>
        <dbReference type="Rhea" id="RHEA:12540"/>
        <dbReference type="Rhea" id="RHEA-COMP:9657"/>
        <dbReference type="Rhea" id="RHEA-COMP:9923"/>
        <dbReference type="ChEBI" id="CHEBI:30616"/>
        <dbReference type="ChEBI" id="CHEBI:33019"/>
        <dbReference type="ChEBI" id="CHEBI:57972"/>
        <dbReference type="ChEBI" id="CHEBI:78442"/>
        <dbReference type="ChEBI" id="CHEBI:78497"/>
        <dbReference type="ChEBI" id="CHEBI:456215"/>
        <dbReference type="EC" id="6.1.1.7"/>
    </reaction>
</comment>
<dbReference type="GO" id="GO:0005829">
    <property type="term" value="C:cytosol"/>
    <property type="evidence" value="ECO:0007669"/>
    <property type="project" value="TreeGrafter"/>
</dbReference>
<evidence type="ECO:0000313" key="16">
    <source>
        <dbReference type="Proteomes" id="UP000199322"/>
    </source>
</evidence>
<proteinExistence type="inferred from homology"/>
<dbReference type="FunFam" id="3.10.310.40:FF:000001">
    <property type="entry name" value="Alanine--tRNA ligase"/>
    <property type="match status" value="1"/>
</dbReference>
<evidence type="ECO:0000256" key="3">
    <source>
        <dbReference type="ARBA" id="ARBA00022598"/>
    </source>
</evidence>
<evidence type="ECO:0000313" key="14">
    <source>
        <dbReference type="EMBL" id="SDC77464.1"/>
    </source>
</evidence>
<feature type="binding site" evidence="11">
    <location>
        <position position="667"/>
    </location>
    <ligand>
        <name>Zn(2+)</name>
        <dbReference type="ChEBI" id="CHEBI:29105"/>
    </ligand>
</feature>
<dbReference type="PRINTS" id="PR00980">
    <property type="entry name" value="TRNASYNTHALA"/>
</dbReference>
<evidence type="ECO:0000256" key="4">
    <source>
        <dbReference type="ARBA" id="ARBA00022723"/>
    </source>
</evidence>
<evidence type="ECO:0000256" key="10">
    <source>
        <dbReference type="ARBA" id="ARBA00023146"/>
    </source>
</evidence>
<sequence>MEWMSSKDIREKFLSFFEKKDHKRIKSSPLIPNDPQLMFTVAGMVPFKPIFWGKMEPTHTRITTCQKCLRTNDIENVGRTARHQTFFEMLGNFSFGDYFKEEAIELAWEFLTKELKIPEEKLWVSVYNEDPEAYDIWKDKIKIPENKLIKMGKDDNWWGPPGPSGPCGPDTEIFYDTGVTKNCPDVENCTPECDCGRFVEIWNVVFTEFYSDEEGNLEPLSRKNIDTGAGLERLTAAIQGVYSNFDTDLFQKIIKEIEKSLNVKYGENEKNDISIRIIADHSRAISFILVEGVLPSNEGRGYVLRRIIRRAVRHGNLLGTNNKFMSNIIKRVIAEMSGFYPELKEKEDFILKIVDSEEERFFETLERGLQKLEEIMKKSVDKKISGEVAFELYDTYGFPFDITKEIAEEQGFSVDRALFDDLMEQQKNRARKATGSKEYGAQNQAYEKIASQIKSTIFTGYINNIEREKLVYIVKGNEVVETAFEGEEVELFFSKTPFYAEKGGQVADTGIIKNDDFKAEVYDVRVIKNDIISHKVKVLQGDVKVGEKLNLQIDVDRRNAIKRNHTATHLLHAALQKFVGNHIRQAGSYVEPTRLRFDFTHYEALSDDDITKIEKSVNEQIMKAIPVITEVKSLEEAKNMNVMALFEEKYGDEVRIVSVDDYSSELCGGTHASNTGEIGLFKITTETSVSAGVRRIEAVTGFSAFEYVKKLEETNNKIKEFLEASDKNLFEKLTNLAEKNKQLEKNLREMEQKMASSDLNDFLNKAIEVDGVKIVTGSFDGVENEVLRNASDNLLQKAGKSVVILFNKHDKVNFVVKVSKDATDKFHAGNIAKSIAKYLGGGGGGRPDFAQAGGKDPSKVNEVIQKIKEFI</sequence>
<dbReference type="GO" id="GO:0000049">
    <property type="term" value="F:tRNA binding"/>
    <property type="evidence" value="ECO:0007669"/>
    <property type="project" value="UniProtKB-KW"/>
</dbReference>
<dbReference type="AlphaFoldDB" id="A0A1G6PD10"/>
<dbReference type="GO" id="GO:0002161">
    <property type="term" value="F:aminoacyl-tRNA deacylase activity"/>
    <property type="evidence" value="ECO:0007669"/>
    <property type="project" value="TreeGrafter"/>
</dbReference>
<dbReference type="GO" id="GO:0008270">
    <property type="term" value="F:zinc ion binding"/>
    <property type="evidence" value="ECO:0007669"/>
    <property type="project" value="UniProtKB-UniRule"/>
</dbReference>
<reference evidence="14 16" key="1">
    <citation type="submission" date="2016-10" db="EMBL/GenBank/DDBJ databases">
        <authorList>
            <person name="de Groot N.N."/>
        </authorList>
    </citation>
    <scope>NUCLEOTIDE SEQUENCE [LARGE SCALE GENOMIC DNA]</scope>
    <source>
        <strain evidence="14 16">WG14</strain>
    </source>
</reference>
<dbReference type="InterPro" id="IPR050058">
    <property type="entry name" value="Ala-tRNA_ligase"/>
</dbReference>
<dbReference type="InterPro" id="IPR009000">
    <property type="entry name" value="Transl_B-barrel_sf"/>
</dbReference>
<feature type="domain" description="Alanyl-transfer RNA synthetases family profile" evidence="13">
    <location>
        <begin position="4"/>
        <end position="710"/>
    </location>
</feature>
<dbReference type="Pfam" id="PF01411">
    <property type="entry name" value="tRNA-synt_2c"/>
    <property type="match status" value="1"/>
</dbReference>
<feature type="coiled-coil region" evidence="12">
    <location>
        <begin position="726"/>
        <end position="760"/>
    </location>
</feature>
<dbReference type="Gene3D" id="3.30.930.10">
    <property type="entry name" value="Bira Bifunctional Protein, Domain 2"/>
    <property type="match status" value="1"/>
</dbReference>
<dbReference type="InterPro" id="IPR012947">
    <property type="entry name" value="tRNA_SAD"/>
</dbReference>
<dbReference type="SMART" id="SM00863">
    <property type="entry name" value="tRNA_SAD"/>
    <property type="match status" value="1"/>
</dbReference>
<keyword evidence="10 11" id="KW-0030">Aminoacyl-tRNA synthetase</keyword>
<keyword evidence="16" id="KW-1185">Reference proteome</keyword>
<keyword evidence="6 11" id="KW-0862">Zinc</keyword>
<evidence type="ECO:0000256" key="1">
    <source>
        <dbReference type="ARBA" id="ARBA00008226"/>
    </source>
</evidence>
<keyword evidence="2 11" id="KW-0820">tRNA-binding</keyword>
<evidence type="ECO:0000256" key="11">
    <source>
        <dbReference type="HAMAP-Rule" id="MF_00036"/>
    </source>
</evidence>
<evidence type="ECO:0000256" key="7">
    <source>
        <dbReference type="ARBA" id="ARBA00022840"/>
    </source>
</evidence>
<dbReference type="GO" id="GO:0005524">
    <property type="term" value="F:ATP binding"/>
    <property type="evidence" value="ECO:0007669"/>
    <property type="project" value="UniProtKB-UniRule"/>
</dbReference>
<evidence type="ECO:0000256" key="8">
    <source>
        <dbReference type="ARBA" id="ARBA00022884"/>
    </source>
</evidence>
<dbReference type="InterPro" id="IPR018164">
    <property type="entry name" value="Ala-tRNA-synth_IIc_N"/>
</dbReference>
<comment type="domain">
    <text evidence="11">Consists of three domains; the N-terminal catalytic domain, the editing domain and the C-terminal C-Ala domain. The editing domain removes incorrectly charged amino acids, while the C-Ala domain, along with tRNA(Ala), serves as a bridge to cooperatively bring together the editing and aminoacylation centers thus stimulating deacylation of misacylated tRNAs.</text>
</comment>
<gene>
    <name evidence="11 15" type="primary">alaS</name>
    <name evidence="15" type="ORF">E4650_06390</name>
    <name evidence="14" type="ORF">SAMN04488588_1785</name>
</gene>
<dbReference type="Gene3D" id="3.30.980.10">
    <property type="entry name" value="Threonyl-trna Synthetase, Chain A, domain 2"/>
    <property type="match status" value="1"/>
</dbReference>
<dbReference type="NCBIfam" id="TIGR00344">
    <property type="entry name" value="alaS"/>
    <property type="match status" value="1"/>
</dbReference>
<dbReference type="OrthoDB" id="9803884at2"/>
<organism evidence="14 16">
    <name type="scientific">Geotoga petraea</name>
    <dbReference type="NCBI Taxonomy" id="28234"/>
    <lineage>
        <taxon>Bacteria</taxon>
        <taxon>Thermotogati</taxon>
        <taxon>Thermotogota</taxon>
        <taxon>Thermotogae</taxon>
        <taxon>Petrotogales</taxon>
        <taxon>Petrotogaceae</taxon>
        <taxon>Geotoga</taxon>
    </lineage>
</organism>
<dbReference type="Proteomes" id="UP000297288">
    <property type="component" value="Unassembled WGS sequence"/>
</dbReference>
<keyword evidence="9 11" id="KW-0648">Protein biosynthesis</keyword>
<keyword evidence="7 11" id="KW-0067">ATP-binding</keyword>
<dbReference type="EMBL" id="FMYV01000007">
    <property type="protein sequence ID" value="SDC77464.1"/>
    <property type="molecule type" value="Genomic_DNA"/>
</dbReference>
<dbReference type="SUPFAM" id="SSF55681">
    <property type="entry name" value="Class II aaRS and biotin synthetases"/>
    <property type="match status" value="1"/>
</dbReference>
<comment type="similarity">
    <text evidence="1 11">Belongs to the class-II aminoacyl-tRNA synthetase family.</text>
</comment>
<dbReference type="InterPro" id="IPR002318">
    <property type="entry name" value="Ala-tRNA-lgiase_IIc"/>
</dbReference>
<comment type="function">
    <text evidence="11">Catalyzes the attachment of alanine to tRNA(Ala) in a two-step reaction: alanine is first activated by ATP to form Ala-AMP and then transferred to the acceptor end of tRNA(Ala). Also edits incorrectly charged Ser-tRNA(Ala) and Gly-tRNA(Ala) via its editing domain.</text>
</comment>
<name>A0A1G6PD10_9BACT</name>
<evidence type="ECO:0000256" key="9">
    <source>
        <dbReference type="ARBA" id="ARBA00022917"/>
    </source>
</evidence>
<dbReference type="PANTHER" id="PTHR11777:SF9">
    <property type="entry name" value="ALANINE--TRNA LIGASE, CYTOPLASMIC"/>
    <property type="match status" value="1"/>
</dbReference>
<keyword evidence="11" id="KW-0963">Cytoplasm</keyword>
<dbReference type="FunFam" id="3.30.980.10:FF:000004">
    <property type="entry name" value="Alanine--tRNA ligase, cytoplasmic"/>
    <property type="match status" value="1"/>
</dbReference>
<dbReference type="EMBL" id="SRME01000003">
    <property type="protein sequence ID" value="TGG87967.1"/>
    <property type="molecule type" value="Genomic_DNA"/>
</dbReference>
<dbReference type="Pfam" id="PF02272">
    <property type="entry name" value="DHHA1"/>
    <property type="match status" value="1"/>
</dbReference>
<dbReference type="PANTHER" id="PTHR11777">
    <property type="entry name" value="ALANYL-TRNA SYNTHETASE"/>
    <property type="match status" value="1"/>
</dbReference>
<evidence type="ECO:0000259" key="13">
    <source>
        <dbReference type="PROSITE" id="PS50860"/>
    </source>
</evidence>
<dbReference type="InterPro" id="IPR018163">
    <property type="entry name" value="Thr/Ala-tRNA-synth_IIc_edit"/>
</dbReference>
<reference evidence="15 17" key="2">
    <citation type="submission" date="2019-04" db="EMBL/GenBank/DDBJ databases">
        <title>Draft genome sequence data and analysis of a Fermenting Bacterium, Geotoga petraea strain HO-Geo1, isolated from heavy-oil petroleum reservoir in Russia.</title>
        <authorList>
            <person name="Grouzdev D.S."/>
            <person name="Semenova E.M."/>
            <person name="Sokolova D.S."/>
            <person name="Tourova T.P."/>
            <person name="Poltaraus A.B."/>
            <person name="Nazina T.N."/>
        </authorList>
    </citation>
    <scope>NUCLEOTIDE SEQUENCE [LARGE SCALE GENOMIC DNA]</scope>
    <source>
        <strain evidence="15 17">HO-Geo1</strain>
    </source>
</reference>
<accession>A0A1G6PD10</accession>
<dbReference type="Proteomes" id="UP000199322">
    <property type="component" value="Unassembled WGS sequence"/>
</dbReference>
<comment type="subcellular location">
    <subcellularLocation>
        <location evidence="11">Cytoplasm</location>
    </subcellularLocation>
</comment>
<dbReference type="PROSITE" id="PS50860">
    <property type="entry name" value="AA_TRNA_LIGASE_II_ALA"/>
    <property type="match status" value="1"/>
</dbReference>
<dbReference type="HAMAP" id="MF_00036_B">
    <property type="entry name" value="Ala_tRNA_synth_B"/>
    <property type="match status" value="1"/>
</dbReference>
<dbReference type="Gene3D" id="2.40.30.130">
    <property type="match status" value="1"/>
</dbReference>
<dbReference type="InterPro" id="IPR003156">
    <property type="entry name" value="DHHA1_dom"/>
</dbReference>
<feature type="binding site" evidence="11">
    <location>
        <position position="569"/>
    </location>
    <ligand>
        <name>Zn(2+)</name>
        <dbReference type="ChEBI" id="CHEBI:29105"/>
    </ligand>
</feature>
<evidence type="ECO:0000256" key="2">
    <source>
        <dbReference type="ARBA" id="ARBA00022555"/>
    </source>
</evidence>
<dbReference type="Pfam" id="PF07973">
    <property type="entry name" value="tRNA_SAD"/>
    <property type="match status" value="1"/>
</dbReference>
<dbReference type="InterPro" id="IPR018162">
    <property type="entry name" value="Ala-tRNA-ligase_IIc_anticod-bd"/>
</dbReference>
<dbReference type="FunFam" id="3.30.930.10:FF:000004">
    <property type="entry name" value="Alanine--tRNA ligase"/>
    <property type="match status" value="1"/>
</dbReference>
<dbReference type="Gene3D" id="3.30.54.20">
    <property type="match status" value="1"/>
</dbReference>
<keyword evidence="4 11" id="KW-0479">Metal-binding</keyword>
<evidence type="ECO:0000256" key="5">
    <source>
        <dbReference type="ARBA" id="ARBA00022741"/>
    </source>
</evidence>
<evidence type="ECO:0000256" key="12">
    <source>
        <dbReference type="SAM" id="Coils"/>
    </source>
</evidence>
<evidence type="ECO:0000313" key="17">
    <source>
        <dbReference type="Proteomes" id="UP000297288"/>
    </source>
</evidence>
<dbReference type="CDD" id="cd00673">
    <property type="entry name" value="AlaRS_core"/>
    <property type="match status" value="1"/>
</dbReference>
<dbReference type="RefSeq" id="WP_091404971.1">
    <property type="nucleotide sequence ID" value="NZ_FMYV01000007.1"/>
</dbReference>
<dbReference type="GO" id="GO:0004813">
    <property type="term" value="F:alanine-tRNA ligase activity"/>
    <property type="evidence" value="ECO:0007669"/>
    <property type="project" value="UniProtKB-UniRule"/>
</dbReference>
<keyword evidence="12" id="KW-0175">Coiled coil</keyword>
<dbReference type="SUPFAM" id="SSF101353">
    <property type="entry name" value="Putative anticodon-binding domain of alanyl-tRNA synthetase (AlaRS)"/>
    <property type="match status" value="1"/>
</dbReference>
<dbReference type="STRING" id="28234.SAMN04488588_1785"/>
<dbReference type="GO" id="GO:0006419">
    <property type="term" value="P:alanyl-tRNA aminoacylation"/>
    <property type="evidence" value="ECO:0007669"/>
    <property type="project" value="UniProtKB-UniRule"/>
</dbReference>
<dbReference type="InterPro" id="IPR045864">
    <property type="entry name" value="aa-tRNA-synth_II/BPL/LPL"/>
</dbReference>
<dbReference type="Gene3D" id="6.10.250.550">
    <property type="match status" value="1"/>
</dbReference>
<dbReference type="InterPro" id="IPR023033">
    <property type="entry name" value="Ala_tRNA_ligase_euk/bac"/>
</dbReference>
<keyword evidence="3 11" id="KW-0436">Ligase</keyword>
<keyword evidence="8 11" id="KW-0694">RNA-binding</keyword>
<dbReference type="SUPFAM" id="SSF55186">
    <property type="entry name" value="ThrRS/AlaRS common domain"/>
    <property type="match status" value="1"/>
</dbReference>
<feature type="binding site" evidence="11">
    <location>
        <position position="565"/>
    </location>
    <ligand>
        <name>Zn(2+)</name>
        <dbReference type="ChEBI" id="CHEBI:29105"/>
    </ligand>
</feature>
<keyword evidence="5 11" id="KW-0547">Nucleotide-binding</keyword>
<dbReference type="Gene3D" id="3.10.310.40">
    <property type="match status" value="1"/>
</dbReference>
<dbReference type="FunFam" id="3.30.54.20:FF:000001">
    <property type="entry name" value="Alanine--tRNA ligase"/>
    <property type="match status" value="1"/>
</dbReference>